<evidence type="ECO:0000313" key="1">
    <source>
        <dbReference type="EMBL" id="GAL07492.1"/>
    </source>
</evidence>
<dbReference type="EMBL" id="BBMN01000017">
    <property type="protein sequence ID" value="GAL07492.1"/>
    <property type="molecule type" value="Genomic_DNA"/>
</dbReference>
<dbReference type="AlphaFoldDB" id="A0A090RJ32"/>
<dbReference type="eggNOG" id="COG0676">
    <property type="taxonomic scope" value="Bacteria"/>
</dbReference>
<comment type="caution">
    <text evidence="1">The sequence shown here is derived from an EMBL/GenBank/DDBJ whole genome shotgun (WGS) entry which is preliminary data.</text>
</comment>
<proteinExistence type="predicted"/>
<reference evidence="1 2" key="1">
    <citation type="journal article" date="2014" name="Genome Announc.">
        <title>Draft Genome Sequences of Two Vibrionaceae Species, Vibrio ponticus C121 and Photobacterium aphoticum C119, Isolated as Coral Reef Microbiota.</title>
        <authorList>
            <person name="Al-saari N."/>
            <person name="Meirelles P.M."/>
            <person name="Mino S."/>
            <person name="Suda W."/>
            <person name="Oshima K."/>
            <person name="Hattori M."/>
            <person name="Ohkuma M."/>
            <person name="Thompson F.L."/>
            <person name="Gomez-Gil B."/>
            <person name="Sawabe T."/>
            <person name="Sawabe T."/>
        </authorList>
    </citation>
    <scope>NUCLEOTIDE SEQUENCE [LARGE SCALE GENOMIC DNA]</scope>
    <source>
        <strain evidence="1 2">JCM 19237</strain>
    </source>
</reference>
<protein>
    <submittedName>
        <fullName evidence="1">Aldose 1-epimerase family protein YeaD</fullName>
    </submittedName>
</protein>
<gene>
    <name evidence="1" type="ORF">JCM19237_1432</name>
</gene>
<name>A0A090RJ32_9GAMM</name>
<sequence length="55" mass="6036">MKLQDLPTISVLSDAVTICDYQGMKVVRVLHDTAEAGITLHGGHLVWFKLLAKTT</sequence>
<accession>A0A090RJ32</accession>
<dbReference type="STRING" id="754436.JCM19237_1432"/>
<organism evidence="1 2">
    <name type="scientific">Photobacterium aphoticum</name>
    <dbReference type="NCBI Taxonomy" id="754436"/>
    <lineage>
        <taxon>Bacteria</taxon>
        <taxon>Pseudomonadati</taxon>
        <taxon>Pseudomonadota</taxon>
        <taxon>Gammaproteobacteria</taxon>
        <taxon>Vibrionales</taxon>
        <taxon>Vibrionaceae</taxon>
        <taxon>Photobacterium</taxon>
    </lineage>
</organism>
<evidence type="ECO:0000313" key="2">
    <source>
        <dbReference type="Proteomes" id="UP000029227"/>
    </source>
</evidence>
<dbReference type="Proteomes" id="UP000029227">
    <property type="component" value="Unassembled WGS sequence"/>
</dbReference>